<dbReference type="Proteomes" id="UP001153555">
    <property type="component" value="Unassembled WGS sequence"/>
</dbReference>
<dbReference type="PANTHER" id="PTHR48459:SF1">
    <property type="entry name" value="CUE DOMAIN-CONTAINING PROTEIN"/>
    <property type="match status" value="1"/>
</dbReference>
<feature type="coiled-coil region" evidence="1">
    <location>
        <begin position="400"/>
        <end position="459"/>
    </location>
</feature>
<protein>
    <submittedName>
        <fullName evidence="3">Uncharacterized protein</fullName>
    </submittedName>
</protein>
<dbReference type="AlphaFoldDB" id="A0A9N7MUY4"/>
<reference evidence="3" key="1">
    <citation type="submission" date="2019-12" db="EMBL/GenBank/DDBJ databases">
        <authorList>
            <person name="Scholes J."/>
        </authorList>
    </citation>
    <scope>NUCLEOTIDE SEQUENCE</scope>
</reference>
<evidence type="ECO:0000256" key="1">
    <source>
        <dbReference type="SAM" id="Coils"/>
    </source>
</evidence>
<keyword evidence="4" id="KW-1185">Reference proteome</keyword>
<feature type="compositionally biased region" description="Low complexity" evidence="2">
    <location>
        <begin position="81"/>
        <end position="90"/>
    </location>
</feature>
<evidence type="ECO:0000313" key="4">
    <source>
        <dbReference type="Proteomes" id="UP001153555"/>
    </source>
</evidence>
<sequence>MILNDQIDARVLRAVAIEHSKDVDAAAEAVLMEIIPFLTERSRSTTPLAGSISKSQSSKDATATTQTVNIPPMNALGSADGKNGNNMNGGQKLGWYHGADNGHNGPFMDTSPGHLGQQSNTVGLILSGKNLGNSHGENVESVDKDEALSGVKCGMEITLDGFPCQTFITSQAENIGADQNMNLAQDKVECTILETMLEASTYRASDQEKSWADGHNSVSAQSSSSLHDLKTRPMGNTVQLAVVHDVQGSHVEESNKSLPINTSPEMEISRNIVDIEDESKLNASMSQSSQIHIMGMLEGIIASATNNKETLFSGMQSIISLMREVELKEKAAEQAKLEAAMGRADLLAKLEELKKTVQLTKELNSMHAGEVYGEKAILATELRELQSHVLSLSDERDKSLAVLDEMRQTLEVRLAAAENEIRSAEQEKLEKEKAAVKALAEEELIMEKLVQESKILKQQADENAKLQEFLIDRGHVVDMLKGELAVICHDVKLLKESFDENVPFSKSHSSSQTSCLIASSTSSSKSLNPEVLAQGGADSLMAETERDAVSCSPDRLSEGKFKTRDDRKALLDGGWEFFEDGNDCE</sequence>
<keyword evidence="1" id="KW-0175">Coiled coil</keyword>
<feature type="region of interest" description="Disordered" evidence="2">
    <location>
        <begin position="45"/>
        <end position="90"/>
    </location>
</feature>
<name>A0A9N7MUY4_STRHE</name>
<evidence type="ECO:0000313" key="3">
    <source>
        <dbReference type="EMBL" id="CAA0815525.1"/>
    </source>
</evidence>
<feature type="compositionally biased region" description="Polar residues" evidence="2">
    <location>
        <begin position="45"/>
        <end position="69"/>
    </location>
</feature>
<dbReference type="EMBL" id="CACSLK010012531">
    <property type="protein sequence ID" value="CAA0815525.1"/>
    <property type="molecule type" value="Genomic_DNA"/>
</dbReference>
<evidence type="ECO:0000256" key="2">
    <source>
        <dbReference type="SAM" id="MobiDB-lite"/>
    </source>
</evidence>
<accession>A0A9N7MUY4</accession>
<dbReference type="OrthoDB" id="620544at2759"/>
<gene>
    <name evidence="3" type="ORF">SHERM_15540</name>
</gene>
<feature type="coiled-coil region" evidence="1">
    <location>
        <begin position="318"/>
        <end position="363"/>
    </location>
</feature>
<organism evidence="3 4">
    <name type="scientific">Striga hermonthica</name>
    <name type="common">Purple witchweed</name>
    <name type="synonym">Buchnera hermonthica</name>
    <dbReference type="NCBI Taxonomy" id="68872"/>
    <lineage>
        <taxon>Eukaryota</taxon>
        <taxon>Viridiplantae</taxon>
        <taxon>Streptophyta</taxon>
        <taxon>Embryophyta</taxon>
        <taxon>Tracheophyta</taxon>
        <taxon>Spermatophyta</taxon>
        <taxon>Magnoliopsida</taxon>
        <taxon>eudicotyledons</taxon>
        <taxon>Gunneridae</taxon>
        <taxon>Pentapetalae</taxon>
        <taxon>asterids</taxon>
        <taxon>lamiids</taxon>
        <taxon>Lamiales</taxon>
        <taxon>Orobanchaceae</taxon>
        <taxon>Buchnereae</taxon>
        <taxon>Striga</taxon>
    </lineage>
</organism>
<dbReference type="PANTHER" id="PTHR48459">
    <property type="entry name" value="CUE DOMAIN-CONTAINING PROTEIN"/>
    <property type="match status" value="1"/>
</dbReference>
<comment type="caution">
    <text evidence="3">The sequence shown here is derived from an EMBL/GenBank/DDBJ whole genome shotgun (WGS) entry which is preliminary data.</text>
</comment>
<proteinExistence type="predicted"/>